<evidence type="ECO:0000313" key="1">
    <source>
        <dbReference type="EMBL" id="MFB9095483.1"/>
    </source>
</evidence>
<protein>
    <submittedName>
        <fullName evidence="1">Uncharacterized protein</fullName>
    </submittedName>
</protein>
<comment type="caution">
    <text evidence="1">The sequence shown here is derived from an EMBL/GenBank/DDBJ whole genome shotgun (WGS) entry which is preliminary data.</text>
</comment>
<dbReference type="RefSeq" id="WP_236453921.1">
    <property type="nucleotide sequence ID" value="NZ_CBCSGE010000020.1"/>
</dbReference>
<gene>
    <name evidence="1" type="ORF">ACFFVF_03060</name>
</gene>
<sequence>MNYKILTVLLFFCIQTLAQEKQSSATTTKIKVKGQETKIEVNSKTQTIYIIGGIASTITKEDLDFAKKYNIQYYDFGCLPPVNFQEYEAKNTIVFEILNKEYGIQWQKEMKSSALGFDKWMKK</sequence>
<name>A0ABV5GJB8_9FLAO</name>
<organism evidence="1 2">
    <name type="scientific">Flavobacterium jumunjinense</name>
    <dbReference type="NCBI Taxonomy" id="998845"/>
    <lineage>
        <taxon>Bacteria</taxon>
        <taxon>Pseudomonadati</taxon>
        <taxon>Bacteroidota</taxon>
        <taxon>Flavobacteriia</taxon>
        <taxon>Flavobacteriales</taxon>
        <taxon>Flavobacteriaceae</taxon>
        <taxon>Flavobacterium</taxon>
    </lineage>
</organism>
<evidence type="ECO:0000313" key="2">
    <source>
        <dbReference type="Proteomes" id="UP001589607"/>
    </source>
</evidence>
<reference evidence="1 2" key="1">
    <citation type="submission" date="2024-09" db="EMBL/GenBank/DDBJ databases">
        <authorList>
            <person name="Sun Q."/>
            <person name="Mori K."/>
        </authorList>
    </citation>
    <scope>NUCLEOTIDE SEQUENCE [LARGE SCALE GENOMIC DNA]</scope>
    <source>
        <strain evidence="1 2">CECT 7955</strain>
    </source>
</reference>
<keyword evidence="2" id="KW-1185">Reference proteome</keyword>
<proteinExistence type="predicted"/>
<dbReference type="Proteomes" id="UP001589607">
    <property type="component" value="Unassembled WGS sequence"/>
</dbReference>
<accession>A0ABV5GJB8</accession>
<dbReference type="EMBL" id="JBHMEY010000007">
    <property type="protein sequence ID" value="MFB9095483.1"/>
    <property type="molecule type" value="Genomic_DNA"/>
</dbReference>